<evidence type="ECO:0000256" key="4">
    <source>
        <dbReference type="ARBA" id="ARBA00022723"/>
    </source>
</evidence>
<dbReference type="EMBL" id="BSYK01000001">
    <property type="protein sequence ID" value="GMG72424.1"/>
    <property type="molecule type" value="Genomic_DNA"/>
</dbReference>
<evidence type="ECO:0000259" key="10">
    <source>
        <dbReference type="Pfam" id="PF20511"/>
    </source>
</evidence>
<dbReference type="NCBIfam" id="TIGR00218">
    <property type="entry name" value="manA"/>
    <property type="match status" value="1"/>
</dbReference>
<feature type="domain" description="Mannose-6-phosphate isomerase cupin" evidence="11">
    <location>
        <begin position="238"/>
        <end position="314"/>
    </location>
</feature>
<feature type="binding site" evidence="8">
    <location>
        <position position="97"/>
    </location>
    <ligand>
        <name>Zn(2+)</name>
        <dbReference type="ChEBI" id="CHEBI:29105"/>
    </ligand>
</feature>
<comment type="caution">
    <text evidence="12">The sequence shown here is derived from an EMBL/GenBank/DDBJ whole genome shotgun (WGS) entry which is preliminary data.</text>
</comment>
<evidence type="ECO:0000256" key="5">
    <source>
        <dbReference type="ARBA" id="ARBA00022833"/>
    </source>
</evidence>
<dbReference type="InterPro" id="IPR011051">
    <property type="entry name" value="RmlC_Cupin_sf"/>
</dbReference>
<evidence type="ECO:0000256" key="3">
    <source>
        <dbReference type="ARBA" id="ARBA00011956"/>
    </source>
</evidence>
<evidence type="ECO:0000313" key="13">
    <source>
        <dbReference type="Proteomes" id="UP001165240"/>
    </source>
</evidence>
<dbReference type="InterPro" id="IPR046457">
    <property type="entry name" value="PMI_typeI_cat"/>
</dbReference>
<feature type="binding site" evidence="8">
    <location>
        <position position="115"/>
    </location>
    <ligand>
        <name>Zn(2+)</name>
        <dbReference type="ChEBI" id="CHEBI:29105"/>
    </ligand>
</feature>
<evidence type="ECO:0000259" key="11">
    <source>
        <dbReference type="Pfam" id="PF21621"/>
    </source>
</evidence>
<evidence type="ECO:0000256" key="7">
    <source>
        <dbReference type="PIRNR" id="PIRNR036894"/>
    </source>
</evidence>
<evidence type="ECO:0000256" key="6">
    <source>
        <dbReference type="ARBA" id="ARBA00023235"/>
    </source>
</evidence>
<evidence type="ECO:0000256" key="2">
    <source>
        <dbReference type="ARBA" id="ARBA00010772"/>
    </source>
</evidence>
<comment type="cofactor">
    <cofactor evidence="8">
        <name>Zn(2+)</name>
        <dbReference type="ChEBI" id="CHEBI:29105"/>
    </cofactor>
    <text evidence="8">Binds 1 zinc ion per subunit.</text>
</comment>
<feature type="active site" evidence="9">
    <location>
        <position position="192"/>
    </location>
</feature>
<dbReference type="Proteomes" id="UP001165240">
    <property type="component" value="Unassembled WGS sequence"/>
</dbReference>
<dbReference type="CDD" id="cd07010">
    <property type="entry name" value="cupin_PMI_type_I_N_bac"/>
    <property type="match status" value="1"/>
</dbReference>
<keyword evidence="5 7" id="KW-0862">Zinc</keyword>
<dbReference type="InterPro" id="IPR051804">
    <property type="entry name" value="Carb_Metab_Reg_Kinase/Isom"/>
</dbReference>
<evidence type="ECO:0000313" key="12">
    <source>
        <dbReference type="EMBL" id="GMG72424.1"/>
    </source>
</evidence>
<dbReference type="PANTHER" id="PTHR42742:SF3">
    <property type="entry name" value="FRUCTOKINASE"/>
    <property type="match status" value="1"/>
</dbReference>
<keyword evidence="4 7" id="KW-0479">Metal-binding</keyword>
<dbReference type="Pfam" id="PF21621">
    <property type="entry name" value="MPI_cupin_dom"/>
    <property type="match status" value="1"/>
</dbReference>
<dbReference type="InterPro" id="IPR001250">
    <property type="entry name" value="Man6P_Isoase-1"/>
</dbReference>
<dbReference type="InterPro" id="IPR014628">
    <property type="entry name" value="Man6P_isomerase_Firm_short"/>
</dbReference>
<comment type="catalytic activity">
    <reaction evidence="1 7">
        <text>D-mannose 6-phosphate = D-fructose 6-phosphate</text>
        <dbReference type="Rhea" id="RHEA:12356"/>
        <dbReference type="ChEBI" id="CHEBI:58735"/>
        <dbReference type="ChEBI" id="CHEBI:61527"/>
        <dbReference type="EC" id="5.3.1.8"/>
    </reaction>
</comment>
<dbReference type="GO" id="GO:0005975">
    <property type="term" value="P:carbohydrate metabolic process"/>
    <property type="evidence" value="ECO:0007669"/>
    <property type="project" value="UniProtKB-UniRule"/>
</dbReference>
<feature type="binding site" evidence="8">
    <location>
        <position position="172"/>
    </location>
    <ligand>
        <name>Zn(2+)</name>
        <dbReference type="ChEBI" id="CHEBI:29105"/>
    </ligand>
</feature>
<dbReference type="RefSeq" id="WP_189643488.1">
    <property type="nucleotide sequence ID" value="NZ_BSYK01000001.1"/>
</dbReference>
<dbReference type="InterPro" id="IPR049071">
    <property type="entry name" value="MPI_cupin_dom"/>
</dbReference>
<organism evidence="12 13">
    <name type="scientific">Priestia megaterium</name>
    <name type="common">Bacillus megaterium</name>
    <dbReference type="NCBI Taxonomy" id="1404"/>
    <lineage>
        <taxon>Bacteria</taxon>
        <taxon>Bacillati</taxon>
        <taxon>Bacillota</taxon>
        <taxon>Bacilli</taxon>
        <taxon>Bacillales</taxon>
        <taxon>Bacillaceae</taxon>
        <taxon>Priestia</taxon>
    </lineage>
</organism>
<dbReference type="PIRSF" id="PIRSF036894">
    <property type="entry name" value="PMI_Firm_short"/>
    <property type="match status" value="1"/>
</dbReference>
<dbReference type="AlphaFoldDB" id="A0AAX6BF61"/>
<evidence type="ECO:0000256" key="9">
    <source>
        <dbReference type="PIRSR" id="PIRSR036894-2"/>
    </source>
</evidence>
<keyword evidence="6 7" id="KW-0413">Isomerase</keyword>
<dbReference type="PANTHER" id="PTHR42742">
    <property type="entry name" value="TRANSCRIPTIONAL REPRESSOR MPRA"/>
    <property type="match status" value="1"/>
</dbReference>
<feature type="domain" description="Phosphomannose isomerase type I catalytic" evidence="10">
    <location>
        <begin position="7"/>
        <end position="107"/>
    </location>
</feature>
<reference evidence="12" key="1">
    <citation type="journal article" date="2024" name="Appl Microbiol">
        <title>Effect of kuratsuki Bacillus and Priestia on Taste of Sake.</title>
        <authorList>
            <person name="Kobayashi K."/>
            <person name="Nishida H."/>
        </authorList>
    </citation>
    <scope>NUCLEOTIDE SEQUENCE</scope>
    <source>
        <strain evidence="12">B-12</strain>
    </source>
</reference>
<evidence type="ECO:0000256" key="8">
    <source>
        <dbReference type="PIRSR" id="PIRSR036894-1"/>
    </source>
</evidence>
<dbReference type="GO" id="GO:0008270">
    <property type="term" value="F:zinc ion binding"/>
    <property type="evidence" value="ECO:0007669"/>
    <property type="project" value="UniProtKB-UniRule"/>
</dbReference>
<sequence>MIEPLFFTPVFQDRVWGGQKLRTDFHYNIESNSVGECWAISAHPNGQSVVSNGVHKGKALGELWKANRELFGDIEGEKFPLLVKILDANHDLSVQVHPNDAYASNHANGELGKTECWYIIDCDEKAELVFGHHAQSKEELVSMIDQGNWNQFLQRIPIKKGDFFYVPSGTVHALCKGTLVLETQQNSDTTYRLYDYNRISNDGKKRELHLKQSKDVITIPHQNYQVEAEITEGKNYMVTTFVRSPYFTVEKWEISGHASFEHIYPFLLCSVIEGNGLLKFNNQSFHLQKGDHFLLPAANDIFQLEGGLDLMVSYL</sequence>
<dbReference type="SUPFAM" id="SSF51182">
    <property type="entry name" value="RmlC-like cupins"/>
    <property type="match status" value="1"/>
</dbReference>
<comment type="similarity">
    <text evidence="2 7">Belongs to the mannose-6-phosphate isomerase type 1 family.</text>
</comment>
<name>A0AAX6BF61_PRIMG</name>
<dbReference type="Pfam" id="PF20511">
    <property type="entry name" value="PMI_typeI_cat"/>
    <property type="match status" value="1"/>
</dbReference>
<dbReference type="Gene3D" id="2.60.120.10">
    <property type="entry name" value="Jelly Rolls"/>
    <property type="match status" value="2"/>
</dbReference>
<protein>
    <recommendedName>
        <fullName evidence="3 7">Mannose-6-phosphate isomerase</fullName>
        <ecNumber evidence="3 7">5.3.1.8</ecNumber>
    </recommendedName>
</protein>
<dbReference type="EC" id="5.3.1.8" evidence="3 7"/>
<accession>A0AAX6BF61</accession>
<evidence type="ECO:0000256" key="1">
    <source>
        <dbReference type="ARBA" id="ARBA00000757"/>
    </source>
</evidence>
<gene>
    <name evidence="12" type="primary">manA_1</name>
    <name evidence="12" type="ORF">ShirakiTB12_08920</name>
</gene>
<proteinExistence type="inferred from homology"/>
<dbReference type="InterPro" id="IPR014710">
    <property type="entry name" value="RmlC-like_jellyroll"/>
</dbReference>
<dbReference type="GO" id="GO:0004476">
    <property type="term" value="F:mannose-6-phosphate isomerase activity"/>
    <property type="evidence" value="ECO:0007669"/>
    <property type="project" value="UniProtKB-UniRule"/>
</dbReference>